<sequence length="309" mass="33624">MSTIEQRHNTLLAVVWMMAALACFCLLAIASRELTANLATLEILFWRSVLGFVLVCSLLVRLGGMASVRMQPRIMGWHLLRNTAHFSGQCAWLVAIAALPLAEVFALEFTTPLWAALLAALFMGESLTRGRWLSLVLGLVGVLIILRPGAAVIDPASLIMLAGAFGFGINVIATRRLTQLLRENSHSFLVILFYMTAMQGIFSLAPIVGQLRLPASTDWLWLAVAAATALTAHYCLSRALSLADSAVVMPMDYLRLPLIMLLAWWLYGETVSIFLLIGATMIIGGNAAGLYLETRRLKARHGDSAVGKS</sequence>
<dbReference type="InterPro" id="IPR037185">
    <property type="entry name" value="EmrE-like"/>
</dbReference>
<reference evidence="7" key="1">
    <citation type="submission" date="2019-02" db="EMBL/GenBank/DDBJ databases">
        <authorList>
            <person name="Li S.-H."/>
        </authorList>
    </citation>
    <scope>NUCLEOTIDE SEQUENCE</scope>
    <source>
        <strain evidence="7">IMCC8485</strain>
    </source>
</reference>
<evidence type="ECO:0000256" key="1">
    <source>
        <dbReference type="ARBA" id="ARBA00004141"/>
    </source>
</evidence>
<evidence type="ECO:0000256" key="4">
    <source>
        <dbReference type="ARBA" id="ARBA00023136"/>
    </source>
</evidence>
<organism evidence="7 8">
    <name type="scientific">Candidatus Seongchinamella marina</name>
    <dbReference type="NCBI Taxonomy" id="2518990"/>
    <lineage>
        <taxon>Bacteria</taxon>
        <taxon>Pseudomonadati</taxon>
        <taxon>Pseudomonadota</taxon>
        <taxon>Gammaproteobacteria</taxon>
        <taxon>Cellvibrionales</taxon>
        <taxon>Halieaceae</taxon>
        <taxon>Seongchinamella</taxon>
    </lineage>
</organism>
<dbReference type="PANTHER" id="PTHR22911:SF6">
    <property type="entry name" value="SOLUTE CARRIER FAMILY 35 MEMBER G1"/>
    <property type="match status" value="1"/>
</dbReference>
<keyword evidence="2 5" id="KW-0812">Transmembrane</keyword>
<proteinExistence type="predicted"/>
<dbReference type="EMBL" id="SHNP01000003">
    <property type="protein sequence ID" value="MCX2973983.1"/>
    <property type="molecule type" value="Genomic_DNA"/>
</dbReference>
<evidence type="ECO:0000256" key="3">
    <source>
        <dbReference type="ARBA" id="ARBA00022989"/>
    </source>
</evidence>
<dbReference type="RefSeq" id="WP_279252807.1">
    <property type="nucleotide sequence ID" value="NZ_SHNP01000003.1"/>
</dbReference>
<comment type="subcellular location">
    <subcellularLocation>
        <location evidence="1">Membrane</location>
        <topology evidence="1">Multi-pass membrane protein</topology>
    </subcellularLocation>
</comment>
<dbReference type="Pfam" id="PF00892">
    <property type="entry name" value="EamA"/>
    <property type="match status" value="2"/>
</dbReference>
<evidence type="ECO:0000313" key="8">
    <source>
        <dbReference type="Proteomes" id="UP001143307"/>
    </source>
</evidence>
<protein>
    <submittedName>
        <fullName evidence="7">DMT family transporter</fullName>
    </submittedName>
</protein>
<feature type="domain" description="EamA" evidence="6">
    <location>
        <begin position="12"/>
        <end position="146"/>
    </location>
</feature>
<dbReference type="PANTHER" id="PTHR22911">
    <property type="entry name" value="ACYL-MALONYL CONDENSING ENZYME-RELATED"/>
    <property type="match status" value="1"/>
</dbReference>
<evidence type="ECO:0000256" key="2">
    <source>
        <dbReference type="ARBA" id="ARBA00022692"/>
    </source>
</evidence>
<feature type="transmembrane region" description="Helical" evidence="5">
    <location>
        <begin position="156"/>
        <end position="174"/>
    </location>
</feature>
<dbReference type="InterPro" id="IPR000620">
    <property type="entry name" value="EamA_dom"/>
</dbReference>
<name>A0ABT3SVG9_9GAMM</name>
<feature type="transmembrane region" description="Helical" evidence="5">
    <location>
        <begin position="186"/>
        <end position="207"/>
    </location>
</feature>
<comment type="caution">
    <text evidence="7">The sequence shown here is derived from an EMBL/GenBank/DDBJ whole genome shotgun (WGS) entry which is preliminary data.</text>
</comment>
<dbReference type="PROSITE" id="PS51257">
    <property type="entry name" value="PROKAR_LIPOPROTEIN"/>
    <property type="match status" value="1"/>
</dbReference>
<feature type="transmembrane region" description="Helical" evidence="5">
    <location>
        <begin position="219"/>
        <end position="236"/>
    </location>
</feature>
<gene>
    <name evidence="7" type="ORF">EYC87_10365</name>
</gene>
<evidence type="ECO:0000259" key="6">
    <source>
        <dbReference type="Pfam" id="PF00892"/>
    </source>
</evidence>
<keyword evidence="4 5" id="KW-0472">Membrane</keyword>
<keyword evidence="8" id="KW-1185">Reference proteome</keyword>
<accession>A0ABT3SVG9</accession>
<evidence type="ECO:0000313" key="7">
    <source>
        <dbReference type="EMBL" id="MCX2973983.1"/>
    </source>
</evidence>
<feature type="domain" description="EamA" evidence="6">
    <location>
        <begin position="157"/>
        <end position="285"/>
    </location>
</feature>
<feature type="transmembrane region" description="Helical" evidence="5">
    <location>
        <begin position="43"/>
        <end position="62"/>
    </location>
</feature>
<keyword evidence="3 5" id="KW-1133">Transmembrane helix</keyword>
<evidence type="ECO:0000256" key="5">
    <source>
        <dbReference type="SAM" id="Phobius"/>
    </source>
</evidence>
<feature type="transmembrane region" description="Helical" evidence="5">
    <location>
        <begin position="132"/>
        <end position="150"/>
    </location>
</feature>
<dbReference type="SUPFAM" id="SSF103481">
    <property type="entry name" value="Multidrug resistance efflux transporter EmrE"/>
    <property type="match status" value="2"/>
</dbReference>
<dbReference type="Proteomes" id="UP001143307">
    <property type="component" value="Unassembled WGS sequence"/>
</dbReference>
<feature type="transmembrane region" description="Helical" evidence="5">
    <location>
        <begin position="12"/>
        <end position="31"/>
    </location>
</feature>